<dbReference type="GO" id="GO:0008378">
    <property type="term" value="F:galactosyltransferase activity"/>
    <property type="evidence" value="ECO:0007669"/>
    <property type="project" value="TreeGrafter"/>
</dbReference>
<dbReference type="GO" id="GO:0000139">
    <property type="term" value="C:Golgi membrane"/>
    <property type="evidence" value="ECO:0007669"/>
    <property type="project" value="UniProtKB-SubCell"/>
</dbReference>
<feature type="compositionally biased region" description="Low complexity" evidence="11">
    <location>
        <begin position="62"/>
        <end position="77"/>
    </location>
</feature>
<dbReference type="AlphaFoldDB" id="A0A2R6R5D3"/>
<feature type="region of interest" description="Disordered" evidence="11">
    <location>
        <begin position="54"/>
        <end position="77"/>
    </location>
</feature>
<accession>A0A2R6R5D3</accession>
<evidence type="ECO:0000256" key="4">
    <source>
        <dbReference type="ARBA" id="ARBA00022679"/>
    </source>
</evidence>
<evidence type="ECO:0000256" key="1">
    <source>
        <dbReference type="ARBA" id="ARBA00004323"/>
    </source>
</evidence>
<comment type="similarity">
    <text evidence="2">Belongs to the glycosyltransferase 34 family.</text>
</comment>
<evidence type="ECO:0000256" key="5">
    <source>
        <dbReference type="ARBA" id="ARBA00022692"/>
    </source>
</evidence>
<evidence type="ECO:0000256" key="8">
    <source>
        <dbReference type="ARBA" id="ARBA00023034"/>
    </source>
</evidence>
<keyword evidence="5 12" id="KW-0812">Transmembrane</keyword>
<dbReference type="OrthoDB" id="407658at2759"/>
<organism evidence="13 14">
    <name type="scientific">Actinidia chinensis var. chinensis</name>
    <name type="common">Chinese soft-hair kiwi</name>
    <dbReference type="NCBI Taxonomy" id="1590841"/>
    <lineage>
        <taxon>Eukaryota</taxon>
        <taxon>Viridiplantae</taxon>
        <taxon>Streptophyta</taxon>
        <taxon>Embryophyta</taxon>
        <taxon>Tracheophyta</taxon>
        <taxon>Spermatophyta</taxon>
        <taxon>Magnoliopsida</taxon>
        <taxon>eudicotyledons</taxon>
        <taxon>Gunneridae</taxon>
        <taxon>Pentapetalae</taxon>
        <taxon>asterids</taxon>
        <taxon>Ericales</taxon>
        <taxon>Actinidiaceae</taxon>
        <taxon>Actinidia</taxon>
    </lineage>
</organism>
<evidence type="ECO:0000256" key="10">
    <source>
        <dbReference type="ARBA" id="ARBA00023180"/>
    </source>
</evidence>
<evidence type="ECO:0000256" key="2">
    <source>
        <dbReference type="ARBA" id="ARBA00005664"/>
    </source>
</evidence>
<dbReference type="STRING" id="1590841.A0A2R6R5D3"/>
<dbReference type="InParanoid" id="A0A2R6R5D3"/>
<evidence type="ECO:0000256" key="3">
    <source>
        <dbReference type="ARBA" id="ARBA00022676"/>
    </source>
</evidence>
<keyword evidence="10" id="KW-0325">Glycoprotein</keyword>
<keyword evidence="6" id="KW-0735">Signal-anchor</keyword>
<keyword evidence="8" id="KW-0333">Golgi apparatus</keyword>
<keyword evidence="4 13" id="KW-0808">Transferase</keyword>
<dbReference type="Gramene" id="PSS21220">
    <property type="protein sequence ID" value="PSS21220"/>
    <property type="gene ID" value="CEY00_Acc10264"/>
</dbReference>
<evidence type="ECO:0000256" key="12">
    <source>
        <dbReference type="SAM" id="Phobius"/>
    </source>
</evidence>
<reference evidence="14" key="2">
    <citation type="journal article" date="2018" name="BMC Genomics">
        <title>A manually annotated Actinidia chinensis var. chinensis (kiwifruit) genome highlights the challenges associated with draft genomes and gene prediction in plants.</title>
        <authorList>
            <person name="Pilkington S.M."/>
            <person name="Crowhurst R."/>
            <person name="Hilario E."/>
            <person name="Nardozza S."/>
            <person name="Fraser L."/>
            <person name="Peng Y."/>
            <person name="Gunaseelan K."/>
            <person name="Simpson R."/>
            <person name="Tahir J."/>
            <person name="Deroles S.C."/>
            <person name="Templeton K."/>
            <person name="Luo Z."/>
            <person name="Davy M."/>
            <person name="Cheng C."/>
            <person name="McNeilage M."/>
            <person name="Scaglione D."/>
            <person name="Liu Y."/>
            <person name="Zhang Q."/>
            <person name="Datson P."/>
            <person name="De Silva N."/>
            <person name="Gardiner S.E."/>
            <person name="Bassett H."/>
            <person name="Chagne D."/>
            <person name="McCallum J."/>
            <person name="Dzierzon H."/>
            <person name="Deng C."/>
            <person name="Wang Y.Y."/>
            <person name="Barron L."/>
            <person name="Manako K."/>
            <person name="Bowen J."/>
            <person name="Foster T.M."/>
            <person name="Erridge Z.A."/>
            <person name="Tiffin H."/>
            <person name="Waite C.N."/>
            <person name="Davies K.M."/>
            <person name="Grierson E.P."/>
            <person name="Laing W.A."/>
            <person name="Kirk R."/>
            <person name="Chen X."/>
            <person name="Wood M."/>
            <person name="Montefiori M."/>
            <person name="Brummell D.A."/>
            <person name="Schwinn K.E."/>
            <person name="Catanach A."/>
            <person name="Fullerton C."/>
            <person name="Li D."/>
            <person name="Meiyalaghan S."/>
            <person name="Nieuwenhuizen N."/>
            <person name="Read N."/>
            <person name="Prakash R."/>
            <person name="Hunter D."/>
            <person name="Zhang H."/>
            <person name="McKenzie M."/>
            <person name="Knabel M."/>
            <person name="Harris A."/>
            <person name="Allan A.C."/>
            <person name="Gleave A."/>
            <person name="Chen A."/>
            <person name="Janssen B.J."/>
            <person name="Plunkett B."/>
            <person name="Ampomah-Dwamena C."/>
            <person name="Voogd C."/>
            <person name="Leif D."/>
            <person name="Lafferty D."/>
            <person name="Souleyre E.J.F."/>
            <person name="Varkonyi-Gasic E."/>
            <person name="Gambi F."/>
            <person name="Hanley J."/>
            <person name="Yao J.L."/>
            <person name="Cheung J."/>
            <person name="David K.M."/>
            <person name="Warren B."/>
            <person name="Marsh K."/>
            <person name="Snowden K.C."/>
            <person name="Lin-Wang K."/>
            <person name="Brian L."/>
            <person name="Martinez-Sanchez M."/>
            <person name="Wang M."/>
            <person name="Ileperuma N."/>
            <person name="Macnee N."/>
            <person name="Campin R."/>
            <person name="McAtee P."/>
            <person name="Drummond R.S.M."/>
            <person name="Espley R.V."/>
            <person name="Ireland H.S."/>
            <person name="Wu R."/>
            <person name="Atkinson R.G."/>
            <person name="Karunairetnam S."/>
            <person name="Bulley S."/>
            <person name="Chunkath S."/>
            <person name="Hanley Z."/>
            <person name="Storey R."/>
            <person name="Thrimawithana A.H."/>
            <person name="Thomson S."/>
            <person name="David C."/>
            <person name="Testolin R."/>
            <person name="Huang H."/>
            <person name="Hellens R.P."/>
            <person name="Schaffer R.J."/>
        </authorList>
    </citation>
    <scope>NUCLEOTIDE SEQUENCE [LARGE SCALE GENOMIC DNA]</scope>
    <source>
        <strain evidence="14">cv. Red5</strain>
    </source>
</reference>
<reference evidence="13 14" key="1">
    <citation type="submission" date="2017-07" db="EMBL/GenBank/DDBJ databases">
        <title>An improved, manually edited Actinidia chinensis var. chinensis (kiwifruit) genome highlights the challenges associated with draft genomes and gene prediction in plants.</title>
        <authorList>
            <person name="Pilkington S."/>
            <person name="Crowhurst R."/>
            <person name="Hilario E."/>
            <person name="Nardozza S."/>
            <person name="Fraser L."/>
            <person name="Peng Y."/>
            <person name="Gunaseelan K."/>
            <person name="Simpson R."/>
            <person name="Tahir J."/>
            <person name="Deroles S."/>
            <person name="Templeton K."/>
            <person name="Luo Z."/>
            <person name="Davy M."/>
            <person name="Cheng C."/>
            <person name="Mcneilage M."/>
            <person name="Scaglione D."/>
            <person name="Liu Y."/>
            <person name="Zhang Q."/>
            <person name="Datson P."/>
            <person name="De Silva N."/>
            <person name="Gardiner S."/>
            <person name="Bassett H."/>
            <person name="Chagne D."/>
            <person name="Mccallum J."/>
            <person name="Dzierzon H."/>
            <person name="Deng C."/>
            <person name="Wang Y.-Y."/>
            <person name="Barron N."/>
            <person name="Manako K."/>
            <person name="Bowen J."/>
            <person name="Foster T."/>
            <person name="Erridge Z."/>
            <person name="Tiffin H."/>
            <person name="Waite C."/>
            <person name="Davies K."/>
            <person name="Grierson E."/>
            <person name="Laing W."/>
            <person name="Kirk R."/>
            <person name="Chen X."/>
            <person name="Wood M."/>
            <person name="Montefiori M."/>
            <person name="Brummell D."/>
            <person name="Schwinn K."/>
            <person name="Catanach A."/>
            <person name="Fullerton C."/>
            <person name="Li D."/>
            <person name="Meiyalaghan S."/>
            <person name="Nieuwenhuizen N."/>
            <person name="Read N."/>
            <person name="Prakash R."/>
            <person name="Hunter D."/>
            <person name="Zhang H."/>
            <person name="Mckenzie M."/>
            <person name="Knabel M."/>
            <person name="Harris A."/>
            <person name="Allan A."/>
            <person name="Chen A."/>
            <person name="Janssen B."/>
            <person name="Plunkett B."/>
            <person name="Dwamena C."/>
            <person name="Voogd C."/>
            <person name="Leif D."/>
            <person name="Lafferty D."/>
            <person name="Souleyre E."/>
            <person name="Varkonyi-Gasic E."/>
            <person name="Gambi F."/>
            <person name="Hanley J."/>
            <person name="Yao J.-L."/>
            <person name="Cheung J."/>
            <person name="David K."/>
            <person name="Warren B."/>
            <person name="Marsh K."/>
            <person name="Snowden K."/>
            <person name="Lin-Wang K."/>
            <person name="Brian L."/>
            <person name="Martinez-Sanchez M."/>
            <person name="Wang M."/>
            <person name="Ileperuma N."/>
            <person name="Macnee N."/>
            <person name="Campin R."/>
            <person name="Mcatee P."/>
            <person name="Drummond R."/>
            <person name="Espley R."/>
            <person name="Ireland H."/>
            <person name="Wu R."/>
            <person name="Atkinson R."/>
            <person name="Karunairetnam S."/>
            <person name="Bulley S."/>
            <person name="Chunkath S."/>
            <person name="Hanley Z."/>
            <person name="Storey R."/>
            <person name="Thrimawithana A."/>
            <person name="Thomson S."/>
            <person name="David C."/>
            <person name="Testolin R."/>
        </authorList>
    </citation>
    <scope>NUCLEOTIDE SEQUENCE [LARGE SCALE GENOMIC DNA]</scope>
    <source>
        <strain evidence="14">cv. Red5</strain>
        <tissue evidence="13">Young leaf</tissue>
    </source>
</reference>
<protein>
    <submittedName>
        <fullName evidence="13">Glycosyltransferase 7</fullName>
    </submittedName>
</protein>
<evidence type="ECO:0000256" key="6">
    <source>
        <dbReference type="ARBA" id="ARBA00022968"/>
    </source>
</evidence>
<dbReference type="FunFam" id="3.90.550.10:FF:000127">
    <property type="entry name" value="Probable glycosyltransferase 7"/>
    <property type="match status" value="1"/>
</dbReference>
<keyword evidence="9 12" id="KW-0472">Membrane</keyword>
<dbReference type="InterPro" id="IPR008630">
    <property type="entry name" value="Glyco_trans_34"/>
</dbReference>
<dbReference type="PANTHER" id="PTHR31311">
    <property type="entry name" value="XYLOGLUCAN 6-XYLOSYLTRANSFERASE 5-RELATED-RELATED"/>
    <property type="match status" value="1"/>
</dbReference>
<dbReference type="Pfam" id="PF05637">
    <property type="entry name" value="Glyco_transf_34"/>
    <property type="match status" value="1"/>
</dbReference>
<dbReference type="GO" id="GO:0005802">
    <property type="term" value="C:trans-Golgi network"/>
    <property type="evidence" value="ECO:0007669"/>
    <property type="project" value="TreeGrafter"/>
</dbReference>
<dbReference type="Proteomes" id="UP000241394">
    <property type="component" value="Chromosome LG9"/>
</dbReference>
<keyword evidence="3" id="KW-0328">Glycosyltransferase</keyword>
<sequence length="447" mass="51975">MGKTTVQSKSSRYLRNRPLFVGGATVALTICFLWFYTDPWPDLTRTQKSISASDGITADDCNTPPSSSSNLLLDPPNSTFYDDPTLSYSIEEPMQDWDEKRREWLNHQPSFAADTDDRVLILTGSQPSPCKNPIGDHLLLRLFKNKVDYCRIHGYDIFYSNAFLHPKMRSYWAKLPLIRAAMVAHPEAEWIWWIDSDAVFTDMEFKLPLRRYKAHNMVVHGWPHLIYEKRSWVGVNAGVFLIRNCQWSMDFMKVWASMGPQSPNFAKWGRIQKSTFPDKMFPASDDQSALVYLLLKEREKWADKIYVEGEYYFQGYWIDIVGTIDNVTESYLRIEKGVRRLRRRYAEKLSESYAALREPYLKKAGYGKGSWRRPFVTHFTGCQPCNGDHNPLYTGDSCWVGMERTLNFADNQVLRRYGYMRPDLLNSSHVSLLPFDFPAEEDDDVET</sequence>
<evidence type="ECO:0000313" key="14">
    <source>
        <dbReference type="Proteomes" id="UP000241394"/>
    </source>
</evidence>
<dbReference type="GO" id="GO:0005768">
    <property type="term" value="C:endosome"/>
    <property type="evidence" value="ECO:0007669"/>
    <property type="project" value="TreeGrafter"/>
</dbReference>
<gene>
    <name evidence="13" type="ORF">CEY00_Acc10264</name>
</gene>
<keyword evidence="7 12" id="KW-1133">Transmembrane helix</keyword>
<dbReference type="InterPro" id="IPR029044">
    <property type="entry name" value="Nucleotide-diphossugar_trans"/>
</dbReference>
<feature type="non-terminal residue" evidence="13">
    <location>
        <position position="447"/>
    </location>
</feature>
<comment type="subcellular location">
    <subcellularLocation>
        <location evidence="1">Golgi apparatus membrane</location>
        <topology evidence="1">Single-pass type II membrane protein</topology>
    </subcellularLocation>
</comment>
<evidence type="ECO:0000313" key="13">
    <source>
        <dbReference type="EMBL" id="PSS21220.1"/>
    </source>
</evidence>
<dbReference type="Gene3D" id="3.90.550.10">
    <property type="entry name" value="Spore Coat Polysaccharide Biosynthesis Protein SpsA, Chain A"/>
    <property type="match status" value="1"/>
</dbReference>
<evidence type="ECO:0000256" key="9">
    <source>
        <dbReference type="ARBA" id="ARBA00023136"/>
    </source>
</evidence>
<dbReference type="PANTHER" id="PTHR31311:SF3">
    <property type="entry name" value="GLYCOSYLTRANSFERASE 7-RELATED"/>
    <property type="match status" value="1"/>
</dbReference>
<dbReference type="OMA" id="KMERNEG"/>
<dbReference type="FunCoup" id="A0A2R6R5D3">
    <property type="interactions" value="204"/>
</dbReference>
<keyword evidence="14" id="KW-1185">Reference proteome</keyword>
<feature type="transmembrane region" description="Helical" evidence="12">
    <location>
        <begin position="19"/>
        <end position="37"/>
    </location>
</feature>
<dbReference type="EMBL" id="NKQK01000009">
    <property type="protein sequence ID" value="PSS21220.1"/>
    <property type="molecule type" value="Genomic_DNA"/>
</dbReference>
<evidence type="ECO:0000256" key="11">
    <source>
        <dbReference type="SAM" id="MobiDB-lite"/>
    </source>
</evidence>
<proteinExistence type="inferred from homology"/>
<comment type="caution">
    <text evidence="13">The sequence shown here is derived from an EMBL/GenBank/DDBJ whole genome shotgun (WGS) entry which is preliminary data.</text>
</comment>
<name>A0A2R6R5D3_ACTCC</name>
<evidence type="ECO:0000256" key="7">
    <source>
        <dbReference type="ARBA" id="ARBA00022989"/>
    </source>
</evidence>